<evidence type="ECO:0000256" key="2">
    <source>
        <dbReference type="ARBA" id="ARBA00022692"/>
    </source>
</evidence>
<keyword evidence="3" id="KW-0677">Repeat</keyword>
<keyword evidence="6" id="KW-0813">Transport</keyword>
<name>A0AAD8ICU0_9APIA</name>
<reference evidence="7" key="2">
    <citation type="submission" date="2023-05" db="EMBL/GenBank/DDBJ databases">
        <authorList>
            <person name="Schelkunov M.I."/>
        </authorList>
    </citation>
    <scope>NUCLEOTIDE SEQUENCE</scope>
    <source>
        <strain evidence="7">Hsosn_3</strain>
        <tissue evidence="7">Leaf</tissue>
    </source>
</reference>
<sequence>MSGVFRKTLVASVLGARQKLNVEEFKSIKSCGISESAYTGMSDVFWKTLAAAASSSAQKVSTSMKHLCFDQLGMSKEEIDSKLVKGNQEPRPFVQFCCGTISGALGETWTRMQAQHSNANAEYSGMWGVLGRTLVHEGLKGFYTGLALNLLQVPSATQIFCRSELFSGIYMFRIRHWNNVFAWLSHTGRNGETVN</sequence>
<comment type="similarity">
    <text evidence="6">Belongs to the mitochondrial carrier (TC 2.A.29) family.</text>
</comment>
<reference evidence="7" key="1">
    <citation type="submission" date="2023-02" db="EMBL/GenBank/DDBJ databases">
        <title>Genome of toxic invasive species Heracleum sosnowskyi carries increased number of genes despite the absence of recent whole-genome duplications.</title>
        <authorList>
            <person name="Schelkunov M."/>
            <person name="Shtratnikova V."/>
            <person name="Makarenko M."/>
            <person name="Klepikova A."/>
            <person name="Omelchenko D."/>
            <person name="Novikova G."/>
            <person name="Obukhova E."/>
            <person name="Bogdanov V."/>
            <person name="Penin A."/>
            <person name="Logacheva M."/>
        </authorList>
    </citation>
    <scope>NUCLEOTIDE SEQUENCE</scope>
    <source>
        <strain evidence="7">Hsosn_3</strain>
        <tissue evidence="7">Leaf</tissue>
    </source>
</reference>
<dbReference type="EMBL" id="JAUIZM010000005">
    <property type="protein sequence ID" value="KAK1383409.1"/>
    <property type="molecule type" value="Genomic_DNA"/>
</dbReference>
<keyword evidence="8" id="KW-1185">Reference proteome</keyword>
<dbReference type="PANTHER" id="PTHR24089">
    <property type="entry name" value="SOLUTE CARRIER FAMILY 25"/>
    <property type="match status" value="1"/>
</dbReference>
<comment type="caution">
    <text evidence="7">The sequence shown here is derived from an EMBL/GenBank/DDBJ whole genome shotgun (WGS) entry which is preliminary data.</text>
</comment>
<feature type="repeat" description="Solcar" evidence="5">
    <location>
        <begin position="90"/>
        <end position="169"/>
    </location>
</feature>
<dbReference type="GO" id="GO:0016020">
    <property type="term" value="C:membrane"/>
    <property type="evidence" value="ECO:0007669"/>
    <property type="project" value="UniProtKB-SubCell"/>
</dbReference>
<organism evidence="7 8">
    <name type="scientific">Heracleum sosnowskyi</name>
    <dbReference type="NCBI Taxonomy" id="360622"/>
    <lineage>
        <taxon>Eukaryota</taxon>
        <taxon>Viridiplantae</taxon>
        <taxon>Streptophyta</taxon>
        <taxon>Embryophyta</taxon>
        <taxon>Tracheophyta</taxon>
        <taxon>Spermatophyta</taxon>
        <taxon>Magnoliopsida</taxon>
        <taxon>eudicotyledons</taxon>
        <taxon>Gunneridae</taxon>
        <taxon>Pentapetalae</taxon>
        <taxon>asterids</taxon>
        <taxon>campanulids</taxon>
        <taxon>Apiales</taxon>
        <taxon>Apiaceae</taxon>
        <taxon>Apioideae</taxon>
        <taxon>apioid superclade</taxon>
        <taxon>Tordylieae</taxon>
        <taxon>Tordyliinae</taxon>
        <taxon>Heracleum</taxon>
    </lineage>
</organism>
<evidence type="ECO:0000313" key="8">
    <source>
        <dbReference type="Proteomes" id="UP001237642"/>
    </source>
</evidence>
<protein>
    <submittedName>
        <fullName evidence="7">Uncharacterized protein</fullName>
    </submittedName>
</protein>
<evidence type="ECO:0000256" key="3">
    <source>
        <dbReference type="ARBA" id="ARBA00022737"/>
    </source>
</evidence>
<proteinExistence type="inferred from homology"/>
<dbReference type="AlphaFoldDB" id="A0AAD8ICU0"/>
<evidence type="ECO:0000256" key="6">
    <source>
        <dbReference type="RuleBase" id="RU000488"/>
    </source>
</evidence>
<dbReference type="InterPro" id="IPR023395">
    <property type="entry name" value="MCP_dom_sf"/>
</dbReference>
<dbReference type="Pfam" id="PF00153">
    <property type="entry name" value="Mito_carr"/>
    <property type="match status" value="1"/>
</dbReference>
<dbReference type="SUPFAM" id="SSF103506">
    <property type="entry name" value="Mitochondrial carrier"/>
    <property type="match status" value="1"/>
</dbReference>
<evidence type="ECO:0000313" key="7">
    <source>
        <dbReference type="EMBL" id="KAK1383409.1"/>
    </source>
</evidence>
<dbReference type="Proteomes" id="UP001237642">
    <property type="component" value="Unassembled WGS sequence"/>
</dbReference>
<dbReference type="PROSITE" id="PS50920">
    <property type="entry name" value="SOLCAR"/>
    <property type="match status" value="1"/>
</dbReference>
<evidence type="ECO:0000256" key="5">
    <source>
        <dbReference type="PROSITE-ProRule" id="PRU00282"/>
    </source>
</evidence>
<keyword evidence="2 5" id="KW-0812">Transmembrane</keyword>
<keyword evidence="4 5" id="KW-0472">Membrane</keyword>
<evidence type="ECO:0000256" key="1">
    <source>
        <dbReference type="ARBA" id="ARBA00004141"/>
    </source>
</evidence>
<dbReference type="InterPro" id="IPR018108">
    <property type="entry name" value="MCP_transmembrane"/>
</dbReference>
<gene>
    <name evidence="7" type="ORF">POM88_021144</name>
</gene>
<comment type="subcellular location">
    <subcellularLocation>
        <location evidence="1">Membrane</location>
        <topology evidence="1">Multi-pass membrane protein</topology>
    </subcellularLocation>
</comment>
<dbReference type="Gene3D" id="1.50.40.10">
    <property type="entry name" value="Mitochondrial carrier domain"/>
    <property type="match status" value="1"/>
</dbReference>
<evidence type="ECO:0000256" key="4">
    <source>
        <dbReference type="ARBA" id="ARBA00023136"/>
    </source>
</evidence>
<accession>A0AAD8ICU0</accession>